<comment type="caution">
    <text evidence="2">The sequence shown here is derived from an EMBL/GenBank/DDBJ whole genome shotgun (WGS) entry which is preliminary data.</text>
</comment>
<dbReference type="EMBL" id="BAAAZO010000010">
    <property type="protein sequence ID" value="GAA3627228.1"/>
    <property type="molecule type" value="Genomic_DNA"/>
</dbReference>
<proteinExistence type="predicted"/>
<accession>A0ABP7A8P4</accession>
<evidence type="ECO:0000313" key="3">
    <source>
        <dbReference type="Proteomes" id="UP001501074"/>
    </source>
</evidence>
<sequence>MPGSIRMADMERYPVSLAGVDLEVEKPSSKHPKFLRDGAVMPQDVWGNWVLVDAQGKKHHPTIGYSQWHRSPTVRLDEREEPVVLWPLPRAARIALMAAWIVGAVTGRLPGLLCVMAGTYVSLRIYRQPDRKASHRWMIAGVWVAVVVLYVIVALIIHSVLT</sequence>
<reference evidence="3" key="1">
    <citation type="journal article" date="2019" name="Int. J. Syst. Evol. Microbiol.">
        <title>The Global Catalogue of Microorganisms (GCM) 10K type strain sequencing project: providing services to taxonomists for standard genome sequencing and annotation.</title>
        <authorList>
            <consortium name="The Broad Institute Genomics Platform"/>
            <consortium name="The Broad Institute Genome Sequencing Center for Infectious Disease"/>
            <person name="Wu L."/>
            <person name="Ma J."/>
        </authorList>
    </citation>
    <scope>NUCLEOTIDE SEQUENCE [LARGE SCALE GENOMIC DNA]</scope>
    <source>
        <strain evidence="3">JCM 16902</strain>
    </source>
</reference>
<keyword evidence="1" id="KW-0812">Transmembrane</keyword>
<gene>
    <name evidence="2" type="ORF">GCM10022223_50660</name>
</gene>
<evidence type="ECO:0000256" key="1">
    <source>
        <dbReference type="SAM" id="Phobius"/>
    </source>
</evidence>
<organism evidence="2 3">
    <name type="scientific">Kineosporia mesophila</name>
    <dbReference type="NCBI Taxonomy" id="566012"/>
    <lineage>
        <taxon>Bacteria</taxon>
        <taxon>Bacillati</taxon>
        <taxon>Actinomycetota</taxon>
        <taxon>Actinomycetes</taxon>
        <taxon>Kineosporiales</taxon>
        <taxon>Kineosporiaceae</taxon>
        <taxon>Kineosporia</taxon>
    </lineage>
</organism>
<evidence type="ECO:0000313" key="2">
    <source>
        <dbReference type="EMBL" id="GAA3627228.1"/>
    </source>
</evidence>
<protein>
    <submittedName>
        <fullName evidence="2">Uncharacterized protein</fullName>
    </submittedName>
</protein>
<name>A0ABP7A8P4_9ACTN</name>
<dbReference type="Proteomes" id="UP001501074">
    <property type="component" value="Unassembled WGS sequence"/>
</dbReference>
<keyword evidence="3" id="KW-1185">Reference proteome</keyword>
<feature type="transmembrane region" description="Helical" evidence="1">
    <location>
        <begin position="138"/>
        <end position="161"/>
    </location>
</feature>
<keyword evidence="1" id="KW-0472">Membrane</keyword>
<keyword evidence="1" id="KW-1133">Transmembrane helix</keyword>